<comment type="subcellular location">
    <subcellularLocation>
        <location evidence="1">Cell membrane</location>
        <topology evidence="1">Multi-pass membrane protein</topology>
    </subcellularLocation>
</comment>
<sequence>MIAITDRLSIGTLFRAFWGKVAITWGLTLAETAFFALMPLMIGRSIDGLLKDDWQPFQFLMAMFVLVLILATGRRIYDTRAYGTMRVELGKTQHARSETAPVSVTNARVLMGRELVDFLEDTAPNTMTALVQVIASVVILLSFHTTLAISTGGSAIAILLIYWAFSRSFFRANAGLNEQAEQQVTALESASPKRVAAYFLGLRKLEVQLSDMESIVYGKIFAVLMAMVAFNLWFAATQSGASAGDIFAIVTYSTQFLAAAVTLPYALQSLTRLSEITHRINRSTNEMLEAGA</sequence>
<dbReference type="Gene3D" id="1.20.1560.10">
    <property type="entry name" value="ABC transporter type 1, transmembrane domain"/>
    <property type="match status" value="1"/>
</dbReference>
<name>A0A1X6ZLI0_9RHOB</name>
<dbReference type="AlphaFoldDB" id="A0A1X6ZLI0"/>
<dbReference type="RefSeq" id="WP_159454054.1">
    <property type="nucleotide sequence ID" value="NZ_FWFX01000009.1"/>
</dbReference>
<dbReference type="GO" id="GO:0140359">
    <property type="term" value="F:ABC-type transporter activity"/>
    <property type="evidence" value="ECO:0007669"/>
    <property type="project" value="InterPro"/>
</dbReference>
<dbReference type="Pfam" id="PF13748">
    <property type="entry name" value="ABC_membrane_3"/>
    <property type="match status" value="1"/>
</dbReference>
<evidence type="ECO:0000259" key="6">
    <source>
        <dbReference type="Pfam" id="PF13748"/>
    </source>
</evidence>
<keyword evidence="3 5" id="KW-1133">Transmembrane helix</keyword>
<dbReference type="SUPFAM" id="SSF90123">
    <property type="entry name" value="ABC transporter transmembrane region"/>
    <property type="match status" value="1"/>
</dbReference>
<proteinExistence type="predicted"/>
<dbReference type="Proteomes" id="UP000193061">
    <property type="component" value="Unassembled WGS sequence"/>
</dbReference>
<keyword evidence="4 5" id="KW-0472">Membrane</keyword>
<dbReference type="InterPro" id="IPR011527">
    <property type="entry name" value="ABC1_TM_dom"/>
</dbReference>
<reference evidence="7 8" key="1">
    <citation type="submission" date="2017-03" db="EMBL/GenBank/DDBJ databases">
        <authorList>
            <person name="Afonso C.L."/>
            <person name="Miller P.J."/>
            <person name="Scott M.A."/>
            <person name="Spackman E."/>
            <person name="Goraichik I."/>
            <person name="Dimitrov K.M."/>
            <person name="Suarez D.L."/>
            <person name="Swayne D.E."/>
        </authorList>
    </citation>
    <scope>NUCLEOTIDE SEQUENCE [LARGE SCALE GENOMIC DNA]</scope>
    <source>
        <strain evidence="7 8">CECT 7450</strain>
    </source>
</reference>
<feature type="transmembrane region" description="Helical" evidence="5">
    <location>
        <begin position="147"/>
        <end position="165"/>
    </location>
</feature>
<evidence type="ECO:0000313" key="7">
    <source>
        <dbReference type="EMBL" id="SLN55065.1"/>
    </source>
</evidence>
<evidence type="ECO:0000256" key="2">
    <source>
        <dbReference type="ARBA" id="ARBA00022692"/>
    </source>
</evidence>
<dbReference type="OrthoDB" id="8443255at2"/>
<dbReference type="InterPro" id="IPR036640">
    <property type="entry name" value="ABC1_TM_sf"/>
</dbReference>
<evidence type="ECO:0000256" key="3">
    <source>
        <dbReference type="ARBA" id="ARBA00022989"/>
    </source>
</evidence>
<feature type="transmembrane region" description="Helical" evidence="5">
    <location>
        <begin position="21"/>
        <end position="42"/>
    </location>
</feature>
<dbReference type="EMBL" id="FWFX01000009">
    <property type="protein sequence ID" value="SLN55065.1"/>
    <property type="molecule type" value="Genomic_DNA"/>
</dbReference>
<accession>A0A1X6ZLI0</accession>
<evidence type="ECO:0000256" key="1">
    <source>
        <dbReference type="ARBA" id="ARBA00004651"/>
    </source>
</evidence>
<feature type="transmembrane region" description="Helical" evidence="5">
    <location>
        <begin position="214"/>
        <end position="234"/>
    </location>
</feature>
<feature type="transmembrane region" description="Helical" evidence="5">
    <location>
        <begin position="246"/>
        <end position="267"/>
    </location>
</feature>
<dbReference type="GO" id="GO:0005524">
    <property type="term" value="F:ATP binding"/>
    <property type="evidence" value="ECO:0007669"/>
    <property type="project" value="InterPro"/>
</dbReference>
<keyword evidence="8" id="KW-1185">Reference proteome</keyword>
<feature type="domain" description="ABC transmembrane type-1" evidence="6">
    <location>
        <begin position="17"/>
        <end position="244"/>
    </location>
</feature>
<gene>
    <name evidence="7" type="ORF">ROA7450_02836</name>
</gene>
<protein>
    <recommendedName>
        <fullName evidence="6">ABC transmembrane type-1 domain-containing protein</fullName>
    </recommendedName>
</protein>
<evidence type="ECO:0000313" key="8">
    <source>
        <dbReference type="Proteomes" id="UP000193061"/>
    </source>
</evidence>
<evidence type="ECO:0000256" key="4">
    <source>
        <dbReference type="ARBA" id="ARBA00023136"/>
    </source>
</evidence>
<feature type="transmembrane region" description="Helical" evidence="5">
    <location>
        <begin position="57"/>
        <end position="77"/>
    </location>
</feature>
<keyword evidence="2 5" id="KW-0812">Transmembrane</keyword>
<dbReference type="GO" id="GO:0005886">
    <property type="term" value="C:plasma membrane"/>
    <property type="evidence" value="ECO:0007669"/>
    <property type="project" value="UniProtKB-SubCell"/>
</dbReference>
<organism evidence="7 8">
    <name type="scientific">Roseovarius albus</name>
    <dbReference type="NCBI Taxonomy" id="1247867"/>
    <lineage>
        <taxon>Bacteria</taxon>
        <taxon>Pseudomonadati</taxon>
        <taxon>Pseudomonadota</taxon>
        <taxon>Alphaproteobacteria</taxon>
        <taxon>Rhodobacterales</taxon>
        <taxon>Roseobacteraceae</taxon>
        <taxon>Roseovarius</taxon>
    </lineage>
</organism>
<evidence type="ECO:0000256" key="5">
    <source>
        <dbReference type="SAM" id="Phobius"/>
    </source>
</evidence>